<dbReference type="EMBL" id="CP060007">
    <property type="protein sequence ID" value="QNA43775.1"/>
    <property type="molecule type" value="Genomic_DNA"/>
</dbReference>
<dbReference type="PROSITE" id="PS51257">
    <property type="entry name" value="PROKAR_LIPOPROTEIN"/>
    <property type="match status" value="1"/>
</dbReference>
<protein>
    <recommendedName>
        <fullName evidence="4">Lipocalin-like domain-containing protein</fullName>
    </recommendedName>
</protein>
<keyword evidence="3" id="KW-1185">Reference proteome</keyword>
<name>A0A7G5XE72_9BACT</name>
<dbReference type="AlphaFoldDB" id="A0A7G5XE72"/>
<dbReference type="RefSeq" id="WP_182802037.1">
    <property type="nucleotide sequence ID" value="NZ_CP060007.1"/>
</dbReference>
<feature type="chain" id="PRO_5028958509" description="Lipocalin-like domain-containing protein" evidence="1">
    <location>
        <begin position="23"/>
        <end position="148"/>
    </location>
</feature>
<evidence type="ECO:0000313" key="3">
    <source>
        <dbReference type="Proteomes" id="UP000515344"/>
    </source>
</evidence>
<organism evidence="2 3">
    <name type="scientific">Lacibacter sediminis</name>
    <dbReference type="NCBI Taxonomy" id="2760713"/>
    <lineage>
        <taxon>Bacteria</taxon>
        <taxon>Pseudomonadati</taxon>
        <taxon>Bacteroidota</taxon>
        <taxon>Chitinophagia</taxon>
        <taxon>Chitinophagales</taxon>
        <taxon>Chitinophagaceae</taxon>
        <taxon>Lacibacter</taxon>
    </lineage>
</organism>
<accession>A0A7G5XE72</accession>
<feature type="signal peptide" evidence="1">
    <location>
        <begin position="1"/>
        <end position="22"/>
    </location>
</feature>
<proteinExistence type="predicted"/>
<keyword evidence="1" id="KW-0732">Signal</keyword>
<sequence>MRILTIFSLLIVLMSSCSTEPAANMPLAGTWQLVEIKDKSTGATLTYQPGNAGRISLSLKADGSFTGKTLKNTISGGSYTLPAAHQVNFGFFNMTEVAEDNLGSAFLTVLMSCNLQSLYPCKPSDYTISGKTILITTALRYDMKMVKL</sequence>
<evidence type="ECO:0008006" key="4">
    <source>
        <dbReference type="Google" id="ProtNLM"/>
    </source>
</evidence>
<dbReference type="KEGG" id="lacs:H4075_17075"/>
<dbReference type="Proteomes" id="UP000515344">
    <property type="component" value="Chromosome"/>
</dbReference>
<evidence type="ECO:0000313" key="2">
    <source>
        <dbReference type="EMBL" id="QNA43775.1"/>
    </source>
</evidence>
<evidence type="ECO:0000256" key="1">
    <source>
        <dbReference type="SAM" id="SignalP"/>
    </source>
</evidence>
<reference evidence="3" key="1">
    <citation type="submission" date="2020-08" db="EMBL/GenBank/DDBJ databases">
        <title>Lacibacter sp. S13-6-6 genome sequencing.</title>
        <authorList>
            <person name="Jin L."/>
        </authorList>
    </citation>
    <scope>NUCLEOTIDE SEQUENCE [LARGE SCALE GENOMIC DNA]</scope>
    <source>
        <strain evidence="3">S13-6-6</strain>
    </source>
</reference>
<gene>
    <name evidence="2" type="ORF">H4075_17075</name>
</gene>